<dbReference type="Gene3D" id="2.60.120.10">
    <property type="entry name" value="Jelly Rolls"/>
    <property type="match status" value="1"/>
</dbReference>
<protein>
    <submittedName>
        <fullName evidence="2">Cupin 2 conserved barrel domain protein</fullName>
    </submittedName>
</protein>
<evidence type="ECO:0000256" key="1">
    <source>
        <dbReference type="SAM" id="SignalP"/>
    </source>
</evidence>
<dbReference type="SUPFAM" id="SSF51182">
    <property type="entry name" value="RmlC-like cupins"/>
    <property type="match status" value="1"/>
</dbReference>
<dbReference type="EMBL" id="JQEC01000023">
    <property type="protein sequence ID" value="KGJ93484.1"/>
    <property type="molecule type" value="Genomic_DNA"/>
</dbReference>
<dbReference type="OrthoDB" id="5917767at2"/>
<organism evidence="2 3">
    <name type="scientific">Colwellia psychrerythraea</name>
    <name type="common">Vibrio psychroerythus</name>
    <dbReference type="NCBI Taxonomy" id="28229"/>
    <lineage>
        <taxon>Bacteria</taxon>
        <taxon>Pseudomonadati</taxon>
        <taxon>Pseudomonadota</taxon>
        <taxon>Gammaproteobacteria</taxon>
        <taxon>Alteromonadales</taxon>
        <taxon>Colwelliaceae</taxon>
        <taxon>Colwellia</taxon>
    </lineage>
</organism>
<dbReference type="Proteomes" id="UP000029868">
    <property type="component" value="Unassembled WGS sequence"/>
</dbReference>
<feature type="chain" id="PRO_5001949295" evidence="1">
    <location>
        <begin position="20"/>
        <end position="117"/>
    </location>
</feature>
<feature type="signal peptide" evidence="1">
    <location>
        <begin position="1"/>
        <end position="19"/>
    </location>
</feature>
<accession>A0A099KRV6</accession>
<dbReference type="AlphaFoldDB" id="A0A099KRV6"/>
<gene>
    <name evidence="2" type="ORF">GAB14E_2592</name>
</gene>
<dbReference type="PATRIC" id="fig|28229.3.peg.2221"/>
<dbReference type="RefSeq" id="WP_033082284.1">
    <property type="nucleotide sequence ID" value="NZ_JQEC01000023.1"/>
</dbReference>
<evidence type="ECO:0000313" key="2">
    <source>
        <dbReference type="EMBL" id="KGJ93484.1"/>
    </source>
</evidence>
<sequence>MKYISISILLLIFSTNSLADEKRGKREVLLDNSDVEVVRLTYPAGAESGMHTHIHPNRVVYFVKGGMLELIPKDKKQKSKILKVSDGKTLFLPTTTHNVKNIGNTEIIIIETEVKSR</sequence>
<evidence type="ECO:0000313" key="3">
    <source>
        <dbReference type="Proteomes" id="UP000029868"/>
    </source>
</evidence>
<reference evidence="2 3" key="1">
    <citation type="submission" date="2014-08" db="EMBL/GenBank/DDBJ databases">
        <title>Genomic and Phenotypic Diversity of Colwellia psychrerythraea strains from Disparate Marine Basins.</title>
        <authorList>
            <person name="Techtmann S.M."/>
            <person name="Stelling S.C."/>
            <person name="Utturkar S.M."/>
            <person name="Alshibli N."/>
            <person name="Harris A."/>
            <person name="Brown S.D."/>
            <person name="Hazen T.C."/>
        </authorList>
    </citation>
    <scope>NUCLEOTIDE SEQUENCE [LARGE SCALE GENOMIC DNA]</scope>
    <source>
        <strain evidence="2 3">GAB14E</strain>
    </source>
</reference>
<proteinExistence type="predicted"/>
<dbReference type="InterPro" id="IPR014710">
    <property type="entry name" value="RmlC-like_jellyroll"/>
</dbReference>
<name>A0A099KRV6_COLPS</name>
<comment type="caution">
    <text evidence="2">The sequence shown here is derived from an EMBL/GenBank/DDBJ whole genome shotgun (WGS) entry which is preliminary data.</text>
</comment>
<dbReference type="InterPro" id="IPR011051">
    <property type="entry name" value="RmlC_Cupin_sf"/>
</dbReference>
<keyword evidence="1" id="KW-0732">Signal</keyword>